<organism evidence="4 5">
    <name type="scientific">Chelatococcus asaccharovorans</name>
    <dbReference type="NCBI Taxonomy" id="28210"/>
    <lineage>
        <taxon>Bacteria</taxon>
        <taxon>Pseudomonadati</taxon>
        <taxon>Pseudomonadota</taxon>
        <taxon>Alphaproteobacteria</taxon>
        <taxon>Hyphomicrobiales</taxon>
        <taxon>Chelatococcaceae</taxon>
        <taxon>Chelatococcus</taxon>
    </lineage>
</organism>
<dbReference type="InterPro" id="IPR002347">
    <property type="entry name" value="SDR_fam"/>
</dbReference>
<keyword evidence="2" id="KW-0560">Oxidoreductase</keyword>
<feature type="domain" description="Ketoreductase" evidence="3">
    <location>
        <begin position="11"/>
        <end position="153"/>
    </location>
</feature>
<dbReference type="InterPro" id="IPR020904">
    <property type="entry name" value="Sc_DH/Rdtase_CS"/>
</dbReference>
<dbReference type="InterPro" id="IPR057326">
    <property type="entry name" value="KR_dom"/>
</dbReference>
<dbReference type="Gene3D" id="3.40.50.720">
    <property type="entry name" value="NAD(P)-binding Rossmann-like Domain"/>
    <property type="match status" value="1"/>
</dbReference>
<reference evidence="4 5" key="1">
    <citation type="submission" date="2018-05" db="EMBL/GenBank/DDBJ databases">
        <title>Genomic Encyclopedia of Type Strains, Phase IV (KMG-IV): sequencing the most valuable type-strain genomes for metagenomic binning, comparative biology and taxonomic classification.</title>
        <authorList>
            <person name="Goeker M."/>
        </authorList>
    </citation>
    <scope>NUCLEOTIDE SEQUENCE [LARGE SCALE GENOMIC DNA]</scope>
    <source>
        <strain evidence="4 5">DSM 6462</strain>
    </source>
</reference>
<dbReference type="PRINTS" id="PR00081">
    <property type="entry name" value="GDHRDH"/>
</dbReference>
<dbReference type="PANTHER" id="PTHR42760:SF5">
    <property type="entry name" value="2-DEHYDRO-3-DEOXY-D-GLUCONATE 5-DEHYDROGENASE"/>
    <property type="match status" value="1"/>
</dbReference>
<dbReference type="PROSITE" id="PS00061">
    <property type="entry name" value="ADH_SHORT"/>
    <property type="match status" value="1"/>
</dbReference>
<proteinExistence type="inferred from homology"/>
<name>A0A2V3TUS7_9HYPH</name>
<dbReference type="Proteomes" id="UP000248021">
    <property type="component" value="Unassembled WGS sequence"/>
</dbReference>
<evidence type="ECO:0000313" key="5">
    <source>
        <dbReference type="Proteomes" id="UP000248021"/>
    </source>
</evidence>
<dbReference type="PANTHER" id="PTHR42760">
    <property type="entry name" value="SHORT-CHAIN DEHYDROGENASES/REDUCTASES FAMILY MEMBER"/>
    <property type="match status" value="1"/>
</dbReference>
<dbReference type="FunFam" id="3.40.50.720:FF:000084">
    <property type="entry name" value="Short-chain dehydrogenase reductase"/>
    <property type="match status" value="1"/>
</dbReference>
<dbReference type="RefSeq" id="WP_110377990.1">
    <property type="nucleotide sequence ID" value="NZ_JAHBRY010000001.1"/>
</dbReference>
<dbReference type="GO" id="GO:0016616">
    <property type="term" value="F:oxidoreductase activity, acting on the CH-OH group of donors, NAD or NADP as acceptor"/>
    <property type="evidence" value="ECO:0007669"/>
    <property type="project" value="TreeGrafter"/>
</dbReference>
<comment type="caution">
    <text evidence="4">The sequence shown here is derived from an EMBL/GenBank/DDBJ whole genome shotgun (WGS) entry which is preliminary data.</text>
</comment>
<dbReference type="EMBL" id="QJJK01000016">
    <property type="protein sequence ID" value="PXW52515.1"/>
    <property type="molecule type" value="Genomic_DNA"/>
</dbReference>
<gene>
    <name evidence="4" type="ORF">C7450_11689</name>
</gene>
<comment type="similarity">
    <text evidence="1">Belongs to the short-chain dehydrogenases/reductases (SDR) family.</text>
</comment>
<dbReference type="AlphaFoldDB" id="A0A2V3TUS7"/>
<accession>A0A2V3TUS7</accession>
<dbReference type="InterPro" id="IPR036291">
    <property type="entry name" value="NAD(P)-bd_dom_sf"/>
</dbReference>
<dbReference type="SUPFAM" id="SSF51735">
    <property type="entry name" value="NAD(P)-binding Rossmann-fold domains"/>
    <property type="match status" value="1"/>
</dbReference>
<dbReference type="OrthoDB" id="286404at2"/>
<evidence type="ECO:0000313" key="4">
    <source>
        <dbReference type="EMBL" id="PXW52515.1"/>
    </source>
</evidence>
<evidence type="ECO:0000256" key="2">
    <source>
        <dbReference type="ARBA" id="ARBA00023002"/>
    </source>
</evidence>
<evidence type="ECO:0000256" key="1">
    <source>
        <dbReference type="ARBA" id="ARBA00006484"/>
    </source>
</evidence>
<keyword evidence="5" id="KW-1185">Reference proteome</keyword>
<sequence>MKTVSFDLTGRTALVTGGGGGLGLAMARGLAEHGARALLVGRDHAKLDAAVAVLEADGLLAEALPCDLLDRSASDAMVVEVESRYGIDILVNNAGVQHRQPVLDVADDDWERVIDTNLNAPFRLARAVGRGMIARGRGKIINTLSVLSTLGRATAVPYASAKGGLLMLTRGLAVELAPSGIQVNGIAPGYILTEMNTALSQNAQFSDWLTSRTPARRWGRPEELAGAAVFLAAPASDFVTGHVLAVDGGITAAV</sequence>
<dbReference type="Pfam" id="PF13561">
    <property type="entry name" value="adh_short_C2"/>
    <property type="match status" value="1"/>
</dbReference>
<evidence type="ECO:0000259" key="3">
    <source>
        <dbReference type="SMART" id="SM00822"/>
    </source>
</evidence>
<dbReference type="PRINTS" id="PR00080">
    <property type="entry name" value="SDRFAMILY"/>
</dbReference>
<protein>
    <submittedName>
        <fullName evidence="4">Gluconate 5-dehydrogenase</fullName>
    </submittedName>
</protein>
<dbReference type="SMART" id="SM00822">
    <property type="entry name" value="PKS_KR"/>
    <property type="match status" value="1"/>
</dbReference>